<dbReference type="Proteomes" id="UP001500967">
    <property type="component" value="Unassembled WGS sequence"/>
</dbReference>
<reference evidence="3" key="1">
    <citation type="journal article" date="2019" name="Int. J. Syst. Evol. Microbiol.">
        <title>The Global Catalogue of Microorganisms (GCM) 10K type strain sequencing project: providing services to taxonomists for standard genome sequencing and annotation.</title>
        <authorList>
            <consortium name="The Broad Institute Genomics Platform"/>
            <consortium name="The Broad Institute Genome Sequencing Center for Infectious Disease"/>
            <person name="Wu L."/>
            <person name="Ma J."/>
        </authorList>
    </citation>
    <scope>NUCLEOTIDE SEQUENCE [LARGE SCALE GENOMIC DNA]</scope>
    <source>
        <strain evidence="3">JCM 10425</strain>
    </source>
</reference>
<organism evidence="2 3">
    <name type="scientific">Cryptosporangium japonicum</name>
    <dbReference type="NCBI Taxonomy" id="80872"/>
    <lineage>
        <taxon>Bacteria</taxon>
        <taxon>Bacillati</taxon>
        <taxon>Actinomycetota</taxon>
        <taxon>Actinomycetes</taxon>
        <taxon>Cryptosporangiales</taxon>
        <taxon>Cryptosporangiaceae</taxon>
        <taxon>Cryptosporangium</taxon>
    </lineage>
</organism>
<sequence>MKPTTRLRAALRQRRQPASFRIAPPDDDELVALLTGLLDALPDENAPDDARDDARDDKALADAATNLWRAQRRLARDSPTARDRQTGRYLRSCRDALRYAGLVVQEHDGDAFHPGRSIEVLAVQEEAGRTAEVVLETVRPTVYRHDRRIQMGQVIVAGPAVNTARSEHAGQQHD</sequence>
<dbReference type="EMBL" id="BAAAGX010000016">
    <property type="protein sequence ID" value="GAA0252844.1"/>
    <property type="molecule type" value="Genomic_DNA"/>
</dbReference>
<name>A0ABP3E6C5_9ACTN</name>
<feature type="region of interest" description="Disordered" evidence="1">
    <location>
        <begin position="1"/>
        <end position="23"/>
    </location>
</feature>
<gene>
    <name evidence="2" type="ORF">GCM10009539_42530</name>
</gene>
<proteinExistence type="predicted"/>
<dbReference type="RefSeq" id="WP_344650619.1">
    <property type="nucleotide sequence ID" value="NZ_BAAAGX010000016.1"/>
</dbReference>
<evidence type="ECO:0000313" key="2">
    <source>
        <dbReference type="EMBL" id="GAA0252844.1"/>
    </source>
</evidence>
<evidence type="ECO:0008006" key="4">
    <source>
        <dbReference type="Google" id="ProtNLM"/>
    </source>
</evidence>
<evidence type="ECO:0000256" key="1">
    <source>
        <dbReference type="SAM" id="MobiDB-lite"/>
    </source>
</evidence>
<keyword evidence="3" id="KW-1185">Reference proteome</keyword>
<accession>A0ABP3E6C5</accession>
<evidence type="ECO:0000313" key="3">
    <source>
        <dbReference type="Proteomes" id="UP001500967"/>
    </source>
</evidence>
<protein>
    <recommendedName>
        <fullName evidence="4">GrpE protein</fullName>
    </recommendedName>
</protein>
<comment type="caution">
    <text evidence="2">The sequence shown here is derived from an EMBL/GenBank/DDBJ whole genome shotgun (WGS) entry which is preliminary data.</text>
</comment>